<dbReference type="SUPFAM" id="SSF103473">
    <property type="entry name" value="MFS general substrate transporter"/>
    <property type="match status" value="1"/>
</dbReference>
<keyword evidence="4 8" id="KW-0812">Transmembrane</keyword>
<comment type="caution">
    <text evidence="10">The sequence shown here is derived from an EMBL/GenBank/DDBJ whole genome shotgun (WGS) entry which is preliminary data.</text>
</comment>
<dbReference type="EMBL" id="BAAAYN010000047">
    <property type="protein sequence ID" value="GAA3395215.1"/>
    <property type="molecule type" value="Genomic_DNA"/>
</dbReference>
<keyword evidence="6 8" id="KW-0472">Membrane</keyword>
<reference evidence="11" key="1">
    <citation type="journal article" date="2019" name="Int. J. Syst. Evol. Microbiol.">
        <title>The Global Catalogue of Microorganisms (GCM) 10K type strain sequencing project: providing services to taxonomists for standard genome sequencing and annotation.</title>
        <authorList>
            <consortium name="The Broad Institute Genomics Platform"/>
            <consortium name="The Broad Institute Genome Sequencing Center for Infectious Disease"/>
            <person name="Wu L."/>
            <person name="Ma J."/>
        </authorList>
    </citation>
    <scope>NUCLEOTIDE SEQUENCE [LARGE SCALE GENOMIC DNA]</scope>
    <source>
        <strain evidence="11">JCM 9458</strain>
    </source>
</reference>
<feature type="transmembrane region" description="Helical" evidence="8">
    <location>
        <begin position="412"/>
        <end position="433"/>
    </location>
</feature>
<keyword evidence="2" id="KW-0813">Transport</keyword>
<dbReference type="Gene3D" id="1.20.1720.10">
    <property type="entry name" value="Multidrug resistance protein D"/>
    <property type="match status" value="1"/>
</dbReference>
<dbReference type="InterPro" id="IPR004638">
    <property type="entry name" value="EmrB-like"/>
</dbReference>
<keyword evidence="11" id="KW-1185">Reference proteome</keyword>
<feature type="transmembrane region" description="Helical" evidence="8">
    <location>
        <begin position="151"/>
        <end position="171"/>
    </location>
</feature>
<feature type="transmembrane region" description="Helical" evidence="8">
    <location>
        <begin position="277"/>
        <end position="302"/>
    </location>
</feature>
<feature type="transmembrane region" description="Helical" evidence="8">
    <location>
        <begin position="119"/>
        <end position="139"/>
    </location>
</feature>
<evidence type="ECO:0000256" key="8">
    <source>
        <dbReference type="SAM" id="Phobius"/>
    </source>
</evidence>
<gene>
    <name evidence="10" type="ORF">GCM10020369_67530</name>
</gene>
<evidence type="ECO:0000259" key="9">
    <source>
        <dbReference type="PROSITE" id="PS50850"/>
    </source>
</evidence>
<evidence type="ECO:0000256" key="3">
    <source>
        <dbReference type="ARBA" id="ARBA00022475"/>
    </source>
</evidence>
<dbReference type="PRINTS" id="PR01036">
    <property type="entry name" value="TCRTETB"/>
</dbReference>
<sequence>MQKSSQKVLFRFQGGRVGGAGPDLAILCGAPFLAGLDLFVVNVAFSEIGRSFPDHSLGDLSWILNGYAIVYAALLVPVGRWADRVGNKPVFVAGLVLFTAASAAAAASPTLAALVGFRIVQAVGAAALTPTSLGLLIHAAPPERRAVSVRIWAATSALAAAAGPVVGGLLVELSWRWIFLINVPLGVVLVIGALRRVPDHRAADPDRSLDLVGAALLTLGIGALAFGLVEGNDRGWTSTGILVAFGVAALALAGFGLRSARHASPLVDPALFGVRTFTWAAIATAVFSAAFAAGLLAVILWMQDVWGYSAVRTGLAIAPGPLMVPLFALGGAGLLRRIPAGRLAAVGCALWAVGSVLLLTSVDTQPAYLTAVLPGWLVCGVGVGLALPTLLASATAQLPPARSATGSAVVNMGRQVGTVLGVSVLVAVLASPAGSDATLEAFQRAWWVVAAVAVVAAVTALGLSSRRTGPPTVPAGPPVAVSAAAADRAPSAGERADDHDHDHEHGATRPEGAR</sequence>
<organism evidence="10 11">
    <name type="scientific">Cryptosporangium minutisporangium</name>
    <dbReference type="NCBI Taxonomy" id="113569"/>
    <lineage>
        <taxon>Bacteria</taxon>
        <taxon>Bacillati</taxon>
        <taxon>Actinomycetota</taxon>
        <taxon>Actinomycetes</taxon>
        <taxon>Cryptosporangiales</taxon>
        <taxon>Cryptosporangiaceae</taxon>
        <taxon>Cryptosporangium</taxon>
    </lineage>
</organism>
<evidence type="ECO:0000256" key="4">
    <source>
        <dbReference type="ARBA" id="ARBA00022692"/>
    </source>
</evidence>
<evidence type="ECO:0000256" key="5">
    <source>
        <dbReference type="ARBA" id="ARBA00022989"/>
    </source>
</evidence>
<evidence type="ECO:0000256" key="1">
    <source>
        <dbReference type="ARBA" id="ARBA00004651"/>
    </source>
</evidence>
<dbReference type="Gene3D" id="1.20.1250.20">
    <property type="entry name" value="MFS general substrate transporter like domains"/>
    <property type="match status" value="1"/>
</dbReference>
<dbReference type="PANTHER" id="PTHR42718:SF48">
    <property type="entry name" value="CONSERVED TWO-DOMAIN MEMBRANE PROTEIN-RELATED"/>
    <property type="match status" value="1"/>
</dbReference>
<dbReference type="Pfam" id="PF07690">
    <property type="entry name" value="MFS_1"/>
    <property type="match status" value="1"/>
</dbReference>
<feature type="transmembrane region" description="Helical" evidence="8">
    <location>
        <begin position="368"/>
        <end position="391"/>
    </location>
</feature>
<dbReference type="PROSITE" id="PS50850">
    <property type="entry name" value="MFS"/>
    <property type="match status" value="1"/>
</dbReference>
<feature type="domain" description="Major facilitator superfamily (MFS) profile" evidence="9">
    <location>
        <begin position="23"/>
        <end position="468"/>
    </location>
</feature>
<feature type="transmembrane region" description="Helical" evidence="8">
    <location>
        <begin position="314"/>
        <end position="335"/>
    </location>
</feature>
<feature type="transmembrane region" description="Helical" evidence="8">
    <location>
        <begin position="177"/>
        <end position="197"/>
    </location>
</feature>
<comment type="subcellular location">
    <subcellularLocation>
        <location evidence="1">Cell membrane</location>
        <topology evidence="1">Multi-pass membrane protein</topology>
    </subcellularLocation>
</comment>
<feature type="compositionally biased region" description="Low complexity" evidence="7">
    <location>
        <begin position="478"/>
        <end position="493"/>
    </location>
</feature>
<dbReference type="InterPro" id="IPR020846">
    <property type="entry name" value="MFS_dom"/>
</dbReference>
<feature type="transmembrane region" description="Helical" evidence="8">
    <location>
        <begin position="342"/>
        <end position="362"/>
    </location>
</feature>
<evidence type="ECO:0000256" key="6">
    <source>
        <dbReference type="ARBA" id="ARBA00023136"/>
    </source>
</evidence>
<dbReference type="CDD" id="cd17321">
    <property type="entry name" value="MFS_MMR_MDR_like"/>
    <property type="match status" value="1"/>
</dbReference>
<feature type="transmembrane region" description="Helical" evidence="8">
    <location>
        <begin position="60"/>
        <end position="78"/>
    </location>
</feature>
<feature type="transmembrane region" description="Helical" evidence="8">
    <location>
        <begin position="90"/>
        <end position="113"/>
    </location>
</feature>
<proteinExistence type="predicted"/>
<evidence type="ECO:0000256" key="2">
    <source>
        <dbReference type="ARBA" id="ARBA00022448"/>
    </source>
</evidence>
<evidence type="ECO:0000313" key="10">
    <source>
        <dbReference type="EMBL" id="GAA3395215.1"/>
    </source>
</evidence>
<dbReference type="Proteomes" id="UP001501676">
    <property type="component" value="Unassembled WGS sequence"/>
</dbReference>
<dbReference type="RefSeq" id="WP_345732315.1">
    <property type="nucleotide sequence ID" value="NZ_BAAAYN010000047.1"/>
</dbReference>
<feature type="transmembrane region" description="Helical" evidence="8">
    <location>
        <begin position="235"/>
        <end position="257"/>
    </location>
</feature>
<feature type="transmembrane region" description="Helical" evidence="8">
    <location>
        <begin position="445"/>
        <end position="463"/>
    </location>
</feature>
<dbReference type="InterPro" id="IPR036259">
    <property type="entry name" value="MFS_trans_sf"/>
</dbReference>
<evidence type="ECO:0000313" key="11">
    <source>
        <dbReference type="Proteomes" id="UP001501676"/>
    </source>
</evidence>
<feature type="transmembrane region" description="Helical" evidence="8">
    <location>
        <begin position="21"/>
        <end position="40"/>
    </location>
</feature>
<feature type="compositionally biased region" description="Basic and acidic residues" evidence="7">
    <location>
        <begin position="494"/>
        <end position="514"/>
    </location>
</feature>
<name>A0ABP6T7R5_9ACTN</name>
<feature type="region of interest" description="Disordered" evidence="7">
    <location>
        <begin position="466"/>
        <end position="514"/>
    </location>
</feature>
<protein>
    <submittedName>
        <fullName evidence="10">MFS transporter</fullName>
    </submittedName>
</protein>
<dbReference type="NCBIfam" id="TIGR00711">
    <property type="entry name" value="efflux_EmrB"/>
    <property type="match status" value="1"/>
</dbReference>
<keyword evidence="3" id="KW-1003">Cell membrane</keyword>
<keyword evidence="5 8" id="KW-1133">Transmembrane helix</keyword>
<feature type="transmembrane region" description="Helical" evidence="8">
    <location>
        <begin position="209"/>
        <end position="229"/>
    </location>
</feature>
<accession>A0ABP6T7R5</accession>
<dbReference type="InterPro" id="IPR011701">
    <property type="entry name" value="MFS"/>
</dbReference>
<evidence type="ECO:0000256" key="7">
    <source>
        <dbReference type="SAM" id="MobiDB-lite"/>
    </source>
</evidence>
<dbReference type="PANTHER" id="PTHR42718">
    <property type="entry name" value="MAJOR FACILITATOR SUPERFAMILY MULTIDRUG TRANSPORTER MFSC"/>
    <property type="match status" value="1"/>
</dbReference>